<feature type="compositionally biased region" description="Polar residues" evidence="1">
    <location>
        <begin position="105"/>
        <end position="114"/>
    </location>
</feature>
<proteinExistence type="predicted"/>
<evidence type="ECO:0000313" key="2">
    <source>
        <dbReference type="EMBL" id="EKD19771.1"/>
    </source>
</evidence>
<reference evidence="2 3" key="1">
    <citation type="journal article" date="2012" name="BMC Genomics">
        <title>Sequencing the genome of Marssonina brunnea reveals fungus-poplar co-evolution.</title>
        <authorList>
            <person name="Zhu S."/>
            <person name="Cao Y.-Z."/>
            <person name="Jiang C."/>
            <person name="Tan B.-Y."/>
            <person name="Wang Z."/>
            <person name="Feng S."/>
            <person name="Zhang L."/>
            <person name="Su X.-H."/>
            <person name="Brejova B."/>
            <person name="Vinar T."/>
            <person name="Xu M."/>
            <person name="Wang M.-X."/>
            <person name="Zhang S.-G."/>
            <person name="Huang M.-R."/>
            <person name="Wu R."/>
            <person name="Zhou Y."/>
        </authorList>
    </citation>
    <scope>NUCLEOTIDE SEQUENCE [LARGE SCALE GENOMIC DNA]</scope>
    <source>
        <strain evidence="2 3">MB_m1</strain>
    </source>
</reference>
<name>K1X3H2_MARBU</name>
<feature type="compositionally biased region" description="Basic residues" evidence="1">
    <location>
        <begin position="115"/>
        <end position="126"/>
    </location>
</feature>
<evidence type="ECO:0000256" key="1">
    <source>
        <dbReference type="SAM" id="MobiDB-lite"/>
    </source>
</evidence>
<gene>
    <name evidence="2" type="ORF">MBM_01723</name>
</gene>
<feature type="region of interest" description="Disordered" evidence="1">
    <location>
        <begin position="105"/>
        <end position="144"/>
    </location>
</feature>
<dbReference type="EMBL" id="JH921430">
    <property type="protein sequence ID" value="EKD19771.1"/>
    <property type="molecule type" value="Genomic_DNA"/>
</dbReference>
<accession>K1X3H2</accession>
<organism evidence="2 3">
    <name type="scientific">Marssonina brunnea f. sp. multigermtubi (strain MB_m1)</name>
    <name type="common">Marssonina leaf spot fungus</name>
    <dbReference type="NCBI Taxonomy" id="1072389"/>
    <lineage>
        <taxon>Eukaryota</taxon>
        <taxon>Fungi</taxon>
        <taxon>Dikarya</taxon>
        <taxon>Ascomycota</taxon>
        <taxon>Pezizomycotina</taxon>
        <taxon>Leotiomycetes</taxon>
        <taxon>Helotiales</taxon>
        <taxon>Drepanopezizaceae</taxon>
        <taxon>Drepanopeziza</taxon>
    </lineage>
</organism>
<dbReference type="InParanoid" id="K1X3H2"/>
<sequence length="144" mass="15915">MDGMSLVCDRILEETLTIPVVVVEGVVESVWLRVWLWVCGCGGADLLRNRNRAYAAGSFTWTLKCQSKKHTDRLSLVLAHAQKREGKLVVVTGLHIATLPNVQEPSTLGMQKSPHGSKSHALRKPNKLRDTASFGSSDKRLHCN</sequence>
<dbReference type="Proteomes" id="UP000006753">
    <property type="component" value="Unassembled WGS sequence"/>
</dbReference>
<dbReference type="KEGG" id="mbe:MBM_01723"/>
<protein>
    <submittedName>
        <fullName evidence="2">Uncharacterized protein</fullName>
    </submittedName>
</protein>
<evidence type="ECO:0000313" key="3">
    <source>
        <dbReference type="Proteomes" id="UP000006753"/>
    </source>
</evidence>
<keyword evidence="3" id="KW-1185">Reference proteome</keyword>
<dbReference type="HOGENOM" id="CLU_1796878_0_0_1"/>
<dbReference type="AlphaFoldDB" id="K1X3H2"/>